<protein>
    <submittedName>
        <fullName evidence="2">Transketolase C-terminal domain-containing protein</fullName>
    </submittedName>
</protein>
<name>A0ABV5DMN8_9ACTN</name>
<dbReference type="Pfam" id="PF02780">
    <property type="entry name" value="Transketolase_C"/>
    <property type="match status" value="1"/>
</dbReference>
<gene>
    <name evidence="2" type="ORF">VSS30_33830</name>
</gene>
<sequence length="331" mass="34772">MTELTIAQEATADEELAWEERYAGPSRDICRRALLDLARTDPRIMCVDSDVGGLENLFADLPEQYVNVGIAEANLMGMAAGMAAAGLVPFVHTLSGFAATRACEQVKVDVAGNNLPVRIVVSHGGLSAGHYGPTHHAADDLGIMRLMPNLTVLVPADAVEAEQALLASAGHPGPVFLRLGRSRTPLVHRQPCDFRIGRALTLADGDDVTLVATGPYPVLMALRAAEALAAEGISARVLNMHTIKPLDEEAVLRAAAETRGIVTVEDHLVVGGLGGAVCEVVAARGGCPVRRIGVPDRFTDRVGGELDLLEHAGVTPERIADEARLLAGTAS</sequence>
<organism evidence="2 3">
    <name type="scientific">Streptomyces parvulus</name>
    <dbReference type="NCBI Taxonomy" id="146923"/>
    <lineage>
        <taxon>Bacteria</taxon>
        <taxon>Bacillati</taxon>
        <taxon>Actinomycetota</taxon>
        <taxon>Actinomycetes</taxon>
        <taxon>Kitasatosporales</taxon>
        <taxon>Streptomycetaceae</taxon>
        <taxon>Streptomyces</taxon>
    </lineage>
</organism>
<dbReference type="CDD" id="cd07033">
    <property type="entry name" value="TPP_PYR_DXS_TK_like"/>
    <property type="match status" value="1"/>
</dbReference>
<proteinExistence type="predicted"/>
<keyword evidence="3" id="KW-1185">Reference proteome</keyword>
<accession>A0ABV5DMN8</accession>
<dbReference type="SMART" id="SM00861">
    <property type="entry name" value="Transket_pyr"/>
    <property type="match status" value="1"/>
</dbReference>
<evidence type="ECO:0000313" key="2">
    <source>
        <dbReference type="EMBL" id="MFB8753802.1"/>
    </source>
</evidence>
<dbReference type="InterPro" id="IPR051157">
    <property type="entry name" value="PDH/Transketolase"/>
</dbReference>
<dbReference type="SUPFAM" id="SSF52518">
    <property type="entry name" value="Thiamin diphosphate-binding fold (THDP-binding)"/>
    <property type="match status" value="1"/>
</dbReference>
<reference evidence="2 3" key="1">
    <citation type="submission" date="2024-01" db="EMBL/GenBank/DDBJ databases">
        <title>Genome mining of biosynthetic gene clusters to explore secondary metabolites of Streptomyces sp.</title>
        <authorList>
            <person name="Baig A."/>
            <person name="Ajitkumar Shintre N."/>
            <person name="Kumar H."/>
            <person name="Anbarasu A."/>
            <person name="Ramaiah S."/>
        </authorList>
    </citation>
    <scope>NUCLEOTIDE SEQUENCE [LARGE SCALE GENOMIC DNA]</scope>
    <source>
        <strain evidence="2 3">A03</strain>
    </source>
</reference>
<evidence type="ECO:0000259" key="1">
    <source>
        <dbReference type="SMART" id="SM00861"/>
    </source>
</evidence>
<dbReference type="RefSeq" id="WP_226487540.1">
    <property type="nucleotide sequence ID" value="NZ_BMRX01000023.1"/>
</dbReference>
<comment type="caution">
    <text evidence="2">The sequence shown here is derived from an EMBL/GenBank/DDBJ whole genome shotgun (WGS) entry which is preliminary data.</text>
</comment>
<dbReference type="InterPro" id="IPR005475">
    <property type="entry name" value="Transketolase-like_Pyr-bd"/>
</dbReference>
<dbReference type="PANTHER" id="PTHR43825:SF5">
    <property type="entry name" value="HYPOTHETICAL TRANSKETOLASE FAMILY PROTEIN"/>
    <property type="match status" value="1"/>
</dbReference>
<dbReference type="PANTHER" id="PTHR43825">
    <property type="entry name" value="PYRUVATE DEHYDROGENASE E1 COMPONENT"/>
    <property type="match status" value="1"/>
</dbReference>
<dbReference type="SUPFAM" id="SSF52922">
    <property type="entry name" value="TK C-terminal domain-like"/>
    <property type="match status" value="1"/>
</dbReference>
<feature type="domain" description="Transketolase-like pyrimidine-binding" evidence="1">
    <location>
        <begin position="24"/>
        <end position="186"/>
    </location>
</feature>
<dbReference type="InterPro" id="IPR033248">
    <property type="entry name" value="Transketolase_C"/>
</dbReference>
<dbReference type="InterPro" id="IPR009014">
    <property type="entry name" value="Transketo_C/PFOR_II"/>
</dbReference>
<dbReference type="Gene3D" id="3.40.50.920">
    <property type="match status" value="1"/>
</dbReference>
<evidence type="ECO:0000313" key="3">
    <source>
        <dbReference type="Proteomes" id="UP001585018"/>
    </source>
</evidence>
<dbReference type="Pfam" id="PF02779">
    <property type="entry name" value="Transket_pyr"/>
    <property type="match status" value="1"/>
</dbReference>
<dbReference type="EMBL" id="JAYMRR010000031">
    <property type="protein sequence ID" value="MFB8753802.1"/>
    <property type="molecule type" value="Genomic_DNA"/>
</dbReference>
<dbReference type="Gene3D" id="3.40.50.970">
    <property type="match status" value="1"/>
</dbReference>
<dbReference type="Proteomes" id="UP001585018">
    <property type="component" value="Unassembled WGS sequence"/>
</dbReference>
<dbReference type="GeneID" id="91309600"/>
<dbReference type="InterPro" id="IPR029061">
    <property type="entry name" value="THDP-binding"/>
</dbReference>